<evidence type="ECO:0000256" key="11">
    <source>
        <dbReference type="ARBA" id="ARBA00022884"/>
    </source>
</evidence>
<evidence type="ECO:0000256" key="14">
    <source>
        <dbReference type="ARBA" id="ARBA00049255"/>
    </source>
</evidence>
<feature type="domain" description="TRNA-binding" evidence="17">
    <location>
        <begin position="39"/>
        <end position="147"/>
    </location>
</feature>
<evidence type="ECO:0000256" key="1">
    <source>
        <dbReference type="ARBA" id="ARBA00004496"/>
    </source>
</evidence>
<evidence type="ECO:0000256" key="7">
    <source>
        <dbReference type="ARBA" id="ARBA00022723"/>
    </source>
</evidence>
<feature type="binding site" evidence="15">
    <location>
        <position position="453"/>
    </location>
    <ligand>
        <name>Mg(2+)</name>
        <dbReference type="ChEBI" id="CHEBI:18420"/>
        <note>shared with alpha subunit</note>
    </ligand>
</feature>
<keyword evidence="10 15" id="KW-0460">Magnesium</keyword>
<name>A0ABT6JY08_9GAMM</name>
<dbReference type="NCBIfam" id="NF045760">
    <property type="entry name" value="YtpR"/>
    <property type="match status" value="1"/>
</dbReference>
<accession>A0ABT6JY08</accession>
<protein>
    <recommendedName>
        <fullName evidence="15">Phenylalanine--tRNA ligase beta subunit</fullName>
        <ecNumber evidence="15">6.1.1.20</ecNumber>
    </recommendedName>
    <alternativeName>
        <fullName evidence="15">Phenylalanyl-tRNA synthetase beta subunit</fullName>
        <shortName evidence="15">PheRS</shortName>
    </alternativeName>
</protein>
<dbReference type="Pfam" id="PF17759">
    <property type="entry name" value="tRNA_synthFbeta"/>
    <property type="match status" value="1"/>
</dbReference>
<evidence type="ECO:0000256" key="5">
    <source>
        <dbReference type="ARBA" id="ARBA00022555"/>
    </source>
</evidence>
<dbReference type="PROSITE" id="PS50886">
    <property type="entry name" value="TRBD"/>
    <property type="match status" value="1"/>
</dbReference>
<dbReference type="SMART" id="SM00874">
    <property type="entry name" value="B5"/>
    <property type="match status" value="1"/>
</dbReference>
<comment type="cofactor">
    <cofactor evidence="15">
        <name>Mg(2+)</name>
        <dbReference type="ChEBI" id="CHEBI:18420"/>
    </cofactor>
    <text evidence="15">Binds 2 magnesium ions per tetramer.</text>
</comment>
<feature type="binding site" evidence="15">
    <location>
        <position position="459"/>
    </location>
    <ligand>
        <name>Mg(2+)</name>
        <dbReference type="ChEBI" id="CHEBI:18420"/>
        <note>shared with alpha subunit</note>
    </ligand>
</feature>
<dbReference type="InterPro" id="IPR033714">
    <property type="entry name" value="tRNA_bind_bactPheRS"/>
</dbReference>
<dbReference type="InterPro" id="IPR002547">
    <property type="entry name" value="tRNA-bd_dom"/>
</dbReference>
<evidence type="ECO:0000256" key="13">
    <source>
        <dbReference type="ARBA" id="ARBA00023146"/>
    </source>
</evidence>
<comment type="similarity">
    <text evidence="2 15">Belongs to the phenylalanyl-tRNA synthetase beta subunit family. Type 1 subfamily.</text>
</comment>
<dbReference type="InterPro" id="IPR005147">
    <property type="entry name" value="tRNA_synthase_B5-dom"/>
</dbReference>
<evidence type="ECO:0000256" key="2">
    <source>
        <dbReference type="ARBA" id="ARBA00008653"/>
    </source>
</evidence>
<dbReference type="Gene3D" id="2.40.50.140">
    <property type="entry name" value="Nucleic acid-binding proteins"/>
    <property type="match status" value="1"/>
</dbReference>
<organism evidence="20 21">
    <name type="scientific">Luteimonas kalidii</name>
    <dbReference type="NCBI Taxonomy" id="3042025"/>
    <lineage>
        <taxon>Bacteria</taxon>
        <taxon>Pseudomonadati</taxon>
        <taxon>Pseudomonadota</taxon>
        <taxon>Gammaproteobacteria</taxon>
        <taxon>Lysobacterales</taxon>
        <taxon>Lysobacteraceae</taxon>
        <taxon>Luteimonas</taxon>
    </lineage>
</organism>
<dbReference type="SUPFAM" id="SSF56037">
    <property type="entry name" value="PheT/TilS domain"/>
    <property type="match status" value="1"/>
</dbReference>
<reference evidence="20 21" key="1">
    <citation type="submission" date="2023-04" db="EMBL/GenBank/DDBJ databases">
        <title>Luteimonas sp. M1R5S59.</title>
        <authorList>
            <person name="Sun J.-Q."/>
        </authorList>
    </citation>
    <scope>NUCLEOTIDE SEQUENCE [LARGE SCALE GENOMIC DNA]</scope>
    <source>
        <strain evidence="20 21">M1R5S59</strain>
    </source>
</reference>
<dbReference type="InterPro" id="IPR012340">
    <property type="entry name" value="NA-bd_OB-fold"/>
</dbReference>
<dbReference type="SUPFAM" id="SSF55681">
    <property type="entry name" value="Class II aaRS and biotin synthetases"/>
    <property type="match status" value="1"/>
</dbReference>
<dbReference type="HAMAP" id="MF_00283">
    <property type="entry name" value="Phe_tRNA_synth_beta1"/>
    <property type="match status" value="1"/>
</dbReference>
<feature type="domain" description="B5" evidence="19">
    <location>
        <begin position="400"/>
        <end position="475"/>
    </location>
</feature>
<keyword evidence="7 15" id="KW-0479">Metal-binding</keyword>
<evidence type="ECO:0000259" key="18">
    <source>
        <dbReference type="PROSITE" id="PS51447"/>
    </source>
</evidence>
<dbReference type="InterPro" id="IPR020825">
    <property type="entry name" value="Phe-tRNA_synthase-like_B3/B4"/>
</dbReference>
<dbReference type="SMART" id="SM00873">
    <property type="entry name" value="B3_4"/>
    <property type="match status" value="1"/>
</dbReference>
<evidence type="ECO:0000313" key="20">
    <source>
        <dbReference type="EMBL" id="MDH5835563.1"/>
    </source>
</evidence>
<evidence type="ECO:0000256" key="10">
    <source>
        <dbReference type="ARBA" id="ARBA00022842"/>
    </source>
</evidence>
<dbReference type="Pfam" id="PF03147">
    <property type="entry name" value="FDX-ACB"/>
    <property type="match status" value="1"/>
</dbReference>
<keyword evidence="13 15" id="KW-0030">Aminoacyl-tRNA synthetase</keyword>
<dbReference type="PROSITE" id="PS51483">
    <property type="entry name" value="B5"/>
    <property type="match status" value="1"/>
</dbReference>
<dbReference type="PANTHER" id="PTHR10947">
    <property type="entry name" value="PHENYLALANYL-TRNA SYNTHETASE BETA CHAIN AND LEUCINE-RICH REPEAT-CONTAINING PROTEIN 47"/>
    <property type="match status" value="1"/>
</dbReference>
<dbReference type="SUPFAM" id="SSF46955">
    <property type="entry name" value="Putative DNA-binding domain"/>
    <property type="match status" value="1"/>
</dbReference>
<dbReference type="CDD" id="cd02796">
    <property type="entry name" value="tRNA_bind_bactPheRS"/>
    <property type="match status" value="1"/>
</dbReference>
<keyword evidence="11 16" id="KW-0694">RNA-binding</keyword>
<dbReference type="Gene3D" id="3.30.56.10">
    <property type="match status" value="2"/>
</dbReference>
<dbReference type="Proteomes" id="UP001156873">
    <property type="component" value="Unassembled WGS sequence"/>
</dbReference>
<feature type="domain" description="FDX-ACB" evidence="18">
    <location>
        <begin position="701"/>
        <end position="794"/>
    </location>
</feature>
<dbReference type="EC" id="6.1.1.20" evidence="15"/>
<dbReference type="InterPro" id="IPR004532">
    <property type="entry name" value="Phe-tRNA-ligase_IIc_bsu_bact"/>
</dbReference>
<evidence type="ECO:0000259" key="17">
    <source>
        <dbReference type="PROSITE" id="PS50886"/>
    </source>
</evidence>
<keyword evidence="12 15" id="KW-0648">Protein biosynthesis</keyword>
<evidence type="ECO:0000256" key="3">
    <source>
        <dbReference type="ARBA" id="ARBA00011209"/>
    </source>
</evidence>
<feature type="binding site" evidence="15">
    <location>
        <position position="463"/>
    </location>
    <ligand>
        <name>Mg(2+)</name>
        <dbReference type="ChEBI" id="CHEBI:18420"/>
        <note>shared with alpha subunit</note>
    </ligand>
</feature>
<dbReference type="InterPro" id="IPR005121">
    <property type="entry name" value="Fdx_antiC-bd"/>
</dbReference>
<dbReference type="Pfam" id="PF03483">
    <property type="entry name" value="B3_4"/>
    <property type="match status" value="1"/>
</dbReference>
<dbReference type="PANTHER" id="PTHR10947:SF0">
    <property type="entry name" value="PHENYLALANINE--TRNA LIGASE BETA SUBUNIT"/>
    <property type="match status" value="1"/>
</dbReference>
<dbReference type="EMBL" id="JARXRO010000020">
    <property type="protein sequence ID" value="MDH5835563.1"/>
    <property type="molecule type" value="Genomic_DNA"/>
</dbReference>
<comment type="subcellular location">
    <subcellularLocation>
        <location evidence="1 15">Cytoplasm</location>
    </subcellularLocation>
</comment>
<dbReference type="SUPFAM" id="SSF54991">
    <property type="entry name" value="Anticodon-binding domain of PheRS"/>
    <property type="match status" value="1"/>
</dbReference>
<dbReference type="InterPro" id="IPR009061">
    <property type="entry name" value="DNA-bd_dom_put_sf"/>
</dbReference>
<dbReference type="CDD" id="cd00769">
    <property type="entry name" value="PheRS_beta_core"/>
    <property type="match status" value="1"/>
</dbReference>
<evidence type="ECO:0000256" key="8">
    <source>
        <dbReference type="ARBA" id="ARBA00022741"/>
    </source>
</evidence>
<keyword evidence="4 15" id="KW-0963">Cytoplasm</keyword>
<comment type="caution">
    <text evidence="20">The sequence shown here is derived from an EMBL/GenBank/DDBJ whole genome shotgun (WGS) entry which is preliminary data.</text>
</comment>
<keyword evidence="5 16" id="KW-0820">tRNA-binding</keyword>
<evidence type="ECO:0000256" key="9">
    <source>
        <dbReference type="ARBA" id="ARBA00022840"/>
    </source>
</evidence>
<evidence type="ECO:0000256" key="6">
    <source>
        <dbReference type="ARBA" id="ARBA00022598"/>
    </source>
</evidence>
<dbReference type="Gene3D" id="3.50.40.10">
    <property type="entry name" value="Phenylalanyl-trna Synthetase, Chain B, domain 3"/>
    <property type="match status" value="1"/>
</dbReference>
<keyword evidence="6 15" id="KW-0436">Ligase</keyword>
<gene>
    <name evidence="15 20" type="primary">pheT</name>
    <name evidence="20" type="ORF">QFW81_16760</name>
</gene>
<evidence type="ECO:0000256" key="16">
    <source>
        <dbReference type="PROSITE-ProRule" id="PRU00209"/>
    </source>
</evidence>
<dbReference type="Gene3D" id="3.30.70.380">
    <property type="entry name" value="Ferrodoxin-fold anticodon-binding domain"/>
    <property type="match status" value="1"/>
</dbReference>
<dbReference type="InterPro" id="IPR041616">
    <property type="entry name" value="PheRS_beta_core"/>
</dbReference>
<comment type="catalytic activity">
    <reaction evidence="14 15">
        <text>tRNA(Phe) + L-phenylalanine + ATP = L-phenylalanyl-tRNA(Phe) + AMP + diphosphate + H(+)</text>
        <dbReference type="Rhea" id="RHEA:19413"/>
        <dbReference type="Rhea" id="RHEA-COMP:9668"/>
        <dbReference type="Rhea" id="RHEA-COMP:9699"/>
        <dbReference type="ChEBI" id="CHEBI:15378"/>
        <dbReference type="ChEBI" id="CHEBI:30616"/>
        <dbReference type="ChEBI" id="CHEBI:33019"/>
        <dbReference type="ChEBI" id="CHEBI:58095"/>
        <dbReference type="ChEBI" id="CHEBI:78442"/>
        <dbReference type="ChEBI" id="CHEBI:78531"/>
        <dbReference type="ChEBI" id="CHEBI:456215"/>
        <dbReference type="EC" id="6.1.1.20"/>
    </reaction>
</comment>
<dbReference type="InterPro" id="IPR045060">
    <property type="entry name" value="Phe-tRNA-ligase_IIc_bsu"/>
</dbReference>
<proteinExistence type="inferred from homology"/>
<dbReference type="NCBIfam" id="TIGR00472">
    <property type="entry name" value="pheT_bact"/>
    <property type="match status" value="1"/>
</dbReference>
<evidence type="ECO:0000313" key="21">
    <source>
        <dbReference type="Proteomes" id="UP001156873"/>
    </source>
</evidence>
<dbReference type="Gene3D" id="3.30.930.10">
    <property type="entry name" value="Bira Bifunctional Protein, Domain 2"/>
    <property type="match status" value="1"/>
</dbReference>
<keyword evidence="21" id="KW-1185">Reference proteome</keyword>
<keyword evidence="8 15" id="KW-0547">Nucleotide-binding</keyword>
<dbReference type="InterPro" id="IPR036690">
    <property type="entry name" value="Fdx_antiC-bd_sf"/>
</dbReference>
<evidence type="ECO:0000259" key="19">
    <source>
        <dbReference type="PROSITE" id="PS51483"/>
    </source>
</evidence>
<dbReference type="InterPro" id="IPR005146">
    <property type="entry name" value="B3/B4_tRNA-bd"/>
</dbReference>
<dbReference type="InterPro" id="IPR045864">
    <property type="entry name" value="aa-tRNA-synth_II/BPL/LPL"/>
</dbReference>
<dbReference type="PROSITE" id="PS51447">
    <property type="entry name" value="FDX_ACB"/>
    <property type="match status" value="1"/>
</dbReference>
<evidence type="ECO:0000256" key="4">
    <source>
        <dbReference type="ARBA" id="ARBA00022490"/>
    </source>
</evidence>
<keyword evidence="9 15" id="KW-0067">ATP-binding</keyword>
<evidence type="ECO:0000256" key="15">
    <source>
        <dbReference type="HAMAP-Rule" id="MF_00283"/>
    </source>
</evidence>
<sequence>MKFSENWLRQHVPTDAPHERLVEVLTAIGLEVEEVSVLGDALDGVVVARIVSAEKHPEADRLQVCQVDAGQTGLLQIVCGAPNARPGLLAPLATIGTQVGALTIKAAKLRGVASNGMLCSAKELGIDADASGLLELPADAPVGAPLAGYLGLPDASIEIKLTPNRADCFSLRGIAFDVAAALDSRVVDADAAPVPAASDARLAVDLQAGADAPRYVGRVIEGLDAGVATPVWMAERLRRSGIRPVSFLVDVTQYVMLDLGQPMHAFDRDLLNGPVGVRRARAHETLTLLDGRDVVLDEDFLAITDADRPVALAGVMGGFDTRVTDATRNVFLEAAHFAPAAIIGRSRRLGLHTDAAHRFERGVDPQLPRIAVEAATRLILDIAGGIPGPVVEAALDDALPTPRAIVLRCARLARVLGLVVPDAEVERILRALGMTVVATADGWQVVPPSRRFDIAIEEDLIEEVARIHGYDAIPATLPAGASRIAAPSETRVGEDALRAQMVARDCYEAVNFAFVDGGLLQHWQATDGSVPLANPLSAELGVMRTALLPGLVAALGRNLARQQSRVRLFEIGKVFGAAIDGGAPVETLRIAAAIHGQAHAEQWGVPARAADFHDIKGDLESLAACGGARLSYRPSQAAHGHPGRSAEVWRIDGGTERRLGWIGELHPRLLRALDLDGPVLAFELDLAPLAERAIARAQAVPRYPSVRRDIAFVAPEHVSWAALEATIRRAAGALLADVRLFDRYLGKGVDPGYRSLATGLILLDKSRTLTDSDVEVAVAGVMTALHDEHGARIRS</sequence>
<feature type="binding site" evidence="15">
    <location>
        <position position="462"/>
    </location>
    <ligand>
        <name>Mg(2+)</name>
        <dbReference type="ChEBI" id="CHEBI:18420"/>
        <note>shared with alpha subunit</note>
    </ligand>
</feature>
<dbReference type="Pfam" id="PF03484">
    <property type="entry name" value="B5"/>
    <property type="match status" value="1"/>
</dbReference>
<dbReference type="RefSeq" id="WP_280580365.1">
    <property type="nucleotide sequence ID" value="NZ_JARXRO010000020.1"/>
</dbReference>
<comment type="subunit">
    <text evidence="3 15">Tetramer of two alpha and two beta subunits.</text>
</comment>
<dbReference type="SUPFAM" id="SSF50249">
    <property type="entry name" value="Nucleic acid-binding proteins"/>
    <property type="match status" value="1"/>
</dbReference>
<dbReference type="Pfam" id="PF01588">
    <property type="entry name" value="tRNA_bind"/>
    <property type="match status" value="1"/>
</dbReference>
<dbReference type="SMART" id="SM00896">
    <property type="entry name" value="FDX-ACB"/>
    <property type="match status" value="1"/>
</dbReference>
<dbReference type="GO" id="GO:0004826">
    <property type="term" value="F:phenylalanine-tRNA ligase activity"/>
    <property type="evidence" value="ECO:0007669"/>
    <property type="project" value="UniProtKB-EC"/>
</dbReference>
<evidence type="ECO:0000256" key="12">
    <source>
        <dbReference type="ARBA" id="ARBA00022917"/>
    </source>
</evidence>